<dbReference type="EMBL" id="AQGS01000867">
    <property type="protein sequence ID" value="EPS36638.1"/>
    <property type="molecule type" value="Genomic_DNA"/>
</dbReference>
<evidence type="ECO:0000313" key="3">
    <source>
        <dbReference type="EMBL" id="EPS36638.1"/>
    </source>
</evidence>
<feature type="chain" id="PRO_5004561114" description="Rhamnogalacturonase A/B/Epimerase-like pectate lyase domain-containing protein" evidence="1">
    <location>
        <begin position="27"/>
        <end position="888"/>
    </location>
</feature>
<dbReference type="PANTHER" id="PTHR33928:SF2">
    <property type="entry name" value="PECTATE LYASE SUPERFAMILY PROTEIN DOMAIN-CONTAINING PROTEIN-RELATED"/>
    <property type="match status" value="1"/>
</dbReference>
<dbReference type="InterPro" id="IPR039279">
    <property type="entry name" value="QRT3-like"/>
</dbReference>
<keyword evidence="1" id="KW-0732">Signal</keyword>
<dbReference type="OrthoDB" id="187139at2759"/>
<evidence type="ECO:0000259" key="2">
    <source>
        <dbReference type="Pfam" id="PF12708"/>
    </source>
</evidence>
<dbReference type="InterPro" id="IPR012334">
    <property type="entry name" value="Pectin_lyas_fold"/>
</dbReference>
<dbReference type="InterPro" id="IPR024535">
    <property type="entry name" value="RHGA/B-epi-like_pectate_lyase"/>
</dbReference>
<dbReference type="HOGENOM" id="CLU_301471_0_0_1"/>
<name>S8BBT1_DACHA</name>
<dbReference type="PANTHER" id="PTHR33928">
    <property type="entry name" value="POLYGALACTURONASE QRT3"/>
    <property type="match status" value="1"/>
</dbReference>
<evidence type="ECO:0000256" key="1">
    <source>
        <dbReference type="SAM" id="SignalP"/>
    </source>
</evidence>
<dbReference type="InterPro" id="IPR011050">
    <property type="entry name" value="Pectin_lyase_fold/virulence"/>
</dbReference>
<feature type="signal peptide" evidence="1">
    <location>
        <begin position="1"/>
        <end position="26"/>
    </location>
</feature>
<dbReference type="Gene3D" id="2.160.20.10">
    <property type="entry name" value="Single-stranded right-handed beta-helix, Pectin lyase-like"/>
    <property type="match status" value="2"/>
</dbReference>
<sequence length="888" mass="95043">MGTRACFLKLISIVTIWVLSIHFVDAQSTTTSLACHADNVLRALKNTQVISAAVTFCSTFPASTTNPLPTYVSQFPASRVSSACRCLTVTSTTTSSTTTSAPSVCGTPDQYPYYFDKIKHQGLHPANASYSVYRNIKCWGAVGDGVTDDSDAIIRALTEAKLCKSTNCDGYYVPPSLVYFPYGRYLVRKSLPLYKNTQLVGSALTLPVIVAAADFSGGAIIETKVSESIGGGIGDFITIRNINIIGSDIPTNRLNTAAIKWNAGQASSIHNVGITMGYYTEGNTHRGILVENSAHVFMSDISIQQGRIGIELSAQGGTIRSSSIQYTKECAIKINSNYAFTLKDIFIYNTPIGIDSSKTVVASGKTSQPVNSFIFLEGEITQCPVLVKTARGGSSNYPIGAGTAVLERLTLGPNVVAVKRDNGVTVFNPSPATGNRLINSWAQGRRYAPPQYTPLNITGVFQPTKFYQPLLKTEDDKYAQKSRPTYNNWSAGQLIISVRTLGAKGDGVTDDTVKVQQALDQAASTSALLFIDYGIYLVTKTLTVHPGTRIVGEAWPKIMASGTFFTNSASPQPVLKIGQPGDQGLVEIQDIVVTAKGGSSGAISYQWNLKGATQNGDMSGMWDAHSIIGAQPFSNLEPHQCAHNSASTSIRRQCIGAFMHIHLSRSSAFAYLENTYFASAAYQNTYTTQPSSPLSIYVGRGVFIDGSAGSHFLSAVSADNSIMYQYQIVNSANVFASMLQGTNPSFQPNPMAPAPFTTNTAWSDPDFGAMCGHKTGVELAKCAKAFGLRIVNSDNVVIYSTALLAGGLNNYGTCPGGSFNCQLVMIRIDGQKRSPVDKYVNIDGLTVRGARYGMILEGKIIIDSQVNAGTSLALPVVAWWYVGGEAAS</sequence>
<dbReference type="Proteomes" id="UP000015100">
    <property type="component" value="Unassembled WGS sequence"/>
</dbReference>
<dbReference type="eggNOG" id="ENOG502QV54">
    <property type="taxonomic scope" value="Eukaryota"/>
</dbReference>
<dbReference type="SUPFAM" id="SSF51126">
    <property type="entry name" value="Pectin lyase-like"/>
    <property type="match status" value="2"/>
</dbReference>
<reference evidence="3 4" key="1">
    <citation type="journal article" date="2013" name="PLoS Genet.">
        <title>Genomic mechanisms accounting for the adaptation to parasitism in nematode-trapping fungi.</title>
        <authorList>
            <person name="Meerupati T."/>
            <person name="Andersson K.M."/>
            <person name="Friman E."/>
            <person name="Kumar D."/>
            <person name="Tunlid A."/>
            <person name="Ahren D."/>
        </authorList>
    </citation>
    <scope>NUCLEOTIDE SEQUENCE [LARGE SCALE GENOMIC DNA]</scope>
    <source>
        <strain evidence="3 4">CBS 200.50</strain>
    </source>
</reference>
<gene>
    <name evidence="3" type="ORF">H072_9858</name>
</gene>
<dbReference type="STRING" id="1284197.S8BBT1"/>
<keyword evidence="4" id="KW-1185">Reference proteome</keyword>
<protein>
    <recommendedName>
        <fullName evidence="2">Rhamnogalacturonase A/B/Epimerase-like pectate lyase domain-containing protein</fullName>
    </recommendedName>
</protein>
<dbReference type="Pfam" id="PF12708">
    <property type="entry name" value="Pect-lyase_RHGA_epim"/>
    <property type="match status" value="2"/>
</dbReference>
<dbReference type="GO" id="GO:0004650">
    <property type="term" value="F:polygalacturonase activity"/>
    <property type="evidence" value="ECO:0007669"/>
    <property type="project" value="InterPro"/>
</dbReference>
<feature type="domain" description="Rhamnogalacturonase A/B/Epimerase-like pectate lyase" evidence="2">
    <location>
        <begin position="133"/>
        <end position="355"/>
    </location>
</feature>
<organism evidence="3 4">
    <name type="scientific">Dactylellina haptotyla (strain CBS 200.50)</name>
    <name type="common">Nematode-trapping fungus</name>
    <name type="synonym">Monacrosporium haptotylum</name>
    <dbReference type="NCBI Taxonomy" id="1284197"/>
    <lineage>
        <taxon>Eukaryota</taxon>
        <taxon>Fungi</taxon>
        <taxon>Dikarya</taxon>
        <taxon>Ascomycota</taxon>
        <taxon>Pezizomycotina</taxon>
        <taxon>Orbiliomycetes</taxon>
        <taxon>Orbiliales</taxon>
        <taxon>Orbiliaceae</taxon>
        <taxon>Dactylellina</taxon>
    </lineage>
</organism>
<dbReference type="AlphaFoldDB" id="S8BBT1"/>
<comment type="caution">
    <text evidence="3">The sequence shown here is derived from an EMBL/GenBank/DDBJ whole genome shotgun (WGS) entry which is preliminary data.</text>
</comment>
<feature type="domain" description="Rhamnogalacturonase A/B/Epimerase-like pectate lyase" evidence="2">
    <location>
        <begin position="496"/>
        <end position="568"/>
    </location>
</feature>
<proteinExistence type="predicted"/>
<reference evidence="4" key="2">
    <citation type="submission" date="2013-04" db="EMBL/GenBank/DDBJ databases">
        <title>Genomic mechanisms accounting for the adaptation to parasitism in nematode-trapping fungi.</title>
        <authorList>
            <person name="Ahren D.G."/>
        </authorList>
    </citation>
    <scope>NUCLEOTIDE SEQUENCE [LARGE SCALE GENOMIC DNA]</scope>
    <source>
        <strain evidence="4">CBS 200.50</strain>
    </source>
</reference>
<evidence type="ECO:0000313" key="4">
    <source>
        <dbReference type="Proteomes" id="UP000015100"/>
    </source>
</evidence>
<accession>S8BBT1</accession>
<dbReference type="CDD" id="cd23668">
    <property type="entry name" value="GH55_beta13glucanase-like"/>
    <property type="match status" value="1"/>
</dbReference>
<dbReference type="OMA" id="FIYNTPI"/>